<keyword evidence="1" id="KW-0732">Signal</keyword>
<evidence type="ECO:0000313" key="3">
    <source>
        <dbReference type="Proteomes" id="UP000249557"/>
    </source>
</evidence>
<name>A0A2W4ZN83_9BACT</name>
<feature type="signal peptide" evidence="1">
    <location>
        <begin position="1"/>
        <end position="23"/>
    </location>
</feature>
<dbReference type="AlphaFoldDB" id="A0A2W4ZN83"/>
<reference evidence="2 3" key="1">
    <citation type="submission" date="2017-08" db="EMBL/GenBank/DDBJ databases">
        <title>Infants hospitalized years apart are colonized by the same room-sourced microbial strains.</title>
        <authorList>
            <person name="Brooks B."/>
            <person name="Olm M.R."/>
            <person name="Firek B.A."/>
            <person name="Baker R."/>
            <person name="Thomas B.C."/>
            <person name="Morowitz M.J."/>
            <person name="Banfield J.F."/>
        </authorList>
    </citation>
    <scope>NUCLEOTIDE SEQUENCE [LARGE SCALE GENOMIC DNA]</scope>
    <source>
        <strain evidence="2">S2_018_000_R2_104</strain>
    </source>
</reference>
<dbReference type="EMBL" id="QFNK01000297">
    <property type="protein sequence ID" value="PZO81549.1"/>
    <property type="molecule type" value="Genomic_DNA"/>
</dbReference>
<comment type="caution">
    <text evidence="2">The sequence shown here is derived from an EMBL/GenBank/DDBJ whole genome shotgun (WGS) entry which is preliminary data.</text>
</comment>
<protein>
    <submittedName>
        <fullName evidence="2">Uncharacterized protein</fullName>
    </submittedName>
</protein>
<proteinExistence type="predicted"/>
<dbReference type="Proteomes" id="UP000249557">
    <property type="component" value="Unassembled WGS sequence"/>
</dbReference>
<gene>
    <name evidence="2" type="ORF">DI626_10740</name>
</gene>
<organism evidence="2 3">
    <name type="scientific">Micavibrio aeruginosavorus</name>
    <dbReference type="NCBI Taxonomy" id="349221"/>
    <lineage>
        <taxon>Bacteria</taxon>
        <taxon>Pseudomonadati</taxon>
        <taxon>Bdellovibrionota</taxon>
        <taxon>Bdellovibrionia</taxon>
        <taxon>Bdellovibrionales</taxon>
        <taxon>Pseudobdellovibrionaceae</taxon>
        <taxon>Micavibrio</taxon>
    </lineage>
</organism>
<sequence length="188" mass="20616">MIRTALFAAFSLCLLLPSAAAFAQPEIVKDSIYFTLDDGIMTPEEMEEEAQYVYGLCNRNPFQNQYFDCGCIAGDFLIQREKLGPMVLQDDIFTAVTSGPNARCANAPMIANLSYNNCLDFVKIAGISPEETPAFCKCAANKAAVDFAKTPKLDTTFSTSVASNALIYCNDPQKRSRFMNRGSAARLN</sequence>
<feature type="chain" id="PRO_5016108965" evidence="1">
    <location>
        <begin position="24"/>
        <end position="188"/>
    </location>
</feature>
<evidence type="ECO:0000313" key="2">
    <source>
        <dbReference type="EMBL" id="PZO81549.1"/>
    </source>
</evidence>
<evidence type="ECO:0000256" key="1">
    <source>
        <dbReference type="SAM" id="SignalP"/>
    </source>
</evidence>
<accession>A0A2W4ZN83</accession>